<proteinExistence type="predicted"/>
<dbReference type="AlphaFoldDB" id="A0A1F5PEZ3"/>
<evidence type="ECO:0000313" key="2">
    <source>
        <dbReference type="Proteomes" id="UP000178377"/>
    </source>
</evidence>
<dbReference type="EMBL" id="MFEO01000033">
    <property type="protein sequence ID" value="OGE88468.1"/>
    <property type="molecule type" value="Genomic_DNA"/>
</dbReference>
<sequence length="151" mass="17631">MSMLWLLVPMTLLVLYNLPKIFQIWVAHRVFKSKLSWMGPASHIEDYGGAGSSGRVTWEKRRRRIVYERLYQGSEELRFELTSPFYYAIVQFQKDSNGWQKGMTFRLGPHRCCIRYAYRGREMVSDFSEEPSILGEALILGRQTLITLQGS</sequence>
<gene>
    <name evidence="1" type="ORF">A2722_01040</name>
</gene>
<reference evidence="1 2" key="1">
    <citation type="journal article" date="2016" name="Nat. Commun.">
        <title>Thousands of microbial genomes shed light on interconnected biogeochemical processes in an aquifer system.</title>
        <authorList>
            <person name="Anantharaman K."/>
            <person name="Brown C.T."/>
            <person name="Hug L.A."/>
            <person name="Sharon I."/>
            <person name="Castelle C.J."/>
            <person name="Probst A.J."/>
            <person name="Thomas B.C."/>
            <person name="Singh A."/>
            <person name="Wilkins M.J."/>
            <person name="Karaoz U."/>
            <person name="Brodie E.L."/>
            <person name="Williams K.H."/>
            <person name="Hubbard S.S."/>
            <person name="Banfield J.F."/>
        </authorList>
    </citation>
    <scope>NUCLEOTIDE SEQUENCE [LARGE SCALE GENOMIC DNA]</scope>
</reference>
<name>A0A1F5PEZ3_9BACT</name>
<dbReference type="Proteomes" id="UP000178377">
    <property type="component" value="Unassembled WGS sequence"/>
</dbReference>
<comment type="caution">
    <text evidence="1">The sequence shown here is derived from an EMBL/GenBank/DDBJ whole genome shotgun (WGS) entry which is preliminary data.</text>
</comment>
<organism evidence="1 2">
    <name type="scientific">Candidatus Doudnabacteria bacterium RIFCSPHIGHO2_01_FULL_50_11</name>
    <dbReference type="NCBI Taxonomy" id="1817828"/>
    <lineage>
        <taxon>Bacteria</taxon>
        <taxon>Candidatus Doudnaibacteriota</taxon>
    </lineage>
</organism>
<dbReference type="STRING" id="1817828.A2722_01040"/>
<evidence type="ECO:0000313" key="1">
    <source>
        <dbReference type="EMBL" id="OGE88468.1"/>
    </source>
</evidence>
<accession>A0A1F5PEZ3</accession>
<protein>
    <submittedName>
        <fullName evidence="1">Uncharacterized protein</fullName>
    </submittedName>
</protein>